<dbReference type="RefSeq" id="WP_100744392.1">
    <property type="nucleotide sequence ID" value="NZ_NPDW01000002.1"/>
</dbReference>
<evidence type="ECO:0000256" key="1">
    <source>
        <dbReference type="SAM" id="SignalP"/>
    </source>
</evidence>
<keyword evidence="1" id="KW-0732">Signal</keyword>
<name>A0A2N0AHL5_9LEPT</name>
<proteinExistence type="predicted"/>
<evidence type="ECO:0000259" key="2">
    <source>
        <dbReference type="PROSITE" id="PS50206"/>
    </source>
</evidence>
<dbReference type="GO" id="GO:0016740">
    <property type="term" value="F:transferase activity"/>
    <property type="evidence" value="ECO:0007669"/>
    <property type="project" value="UniProtKB-KW"/>
</dbReference>
<feature type="signal peptide" evidence="1">
    <location>
        <begin position="1"/>
        <end position="22"/>
    </location>
</feature>
<dbReference type="OrthoDB" id="315782at2"/>
<dbReference type="PROSITE" id="PS51257">
    <property type="entry name" value="PROKAR_LIPOPROTEIN"/>
    <property type="match status" value="1"/>
</dbReference>
<sequence length="497" mass="54057">MIQKWIRSITTFLLLSFSIACAEKKEDNNTLLAGLLLFAANQIKVSTASDLVNESAADYNQNNWGLITPQTLARFVNNWPANRPSHITGNLIILQTDAADRVAGGATSPYIAENPNQGVYVYLLDDYKTTDLPNGGFRFNQTRDTGLFSNSVRYQANGQFVDDWLKSFGINLSKDLVVFTVGTGNGISGGAYPAKAVGAGAVQDVTRAIYWLRYWGADIKNLAILNGNLNKKATGAGIPLSTSRSGINLERNAGFSVKQLRVDNTVLTLGLEDIYEIAKTNGNANLSGLTAKQQIIDARPATQYNGTADGLNVARNALVANPTNEAYITTSYQSSGAPSASAGNQTFVPFEGNIKSSKTFPWSDLLKDNADGYEFLDKAAIKTLFDTTRAVYSPGTTIVSQCRTNFEAQVNGFASLNILGYPTVFYDGSLVEWTALVAAHGTNAINQVPADFKWRTDTTNVSTFLWYNNATHVVRPNINLTATTTKKFIQEDKAYKF</sequence>
<dbReference type="Proteomes" id="UP000232145">
    <property type="component" value="Unassembled WGS sequence"/>
</dbReference>
<dbReference type="Gene3D" id="3.40.250.10">
    <property type="entry name" value="Rhodanese-like domain"/>
    <property type="match status" value="1"/>
</dbReference>
<dbReference type="AlphaFoldDB" id="A0A2N0AHL5"/>
<dbReference type="InterPro" id="IPR001763">
    <property type="entry name" value="Rhodanese-like_dom"/>
</dbReference>
<dbReference type="InterPro" id="IPR036873">
    <property type="entry name" value="Rhodanese-like_dom_sf"/>
</dbReference>
<comment type="caution">
    <text evidence="3">The sequence shown here is derived from an EMBL/GenBank/DDBJ whole genome shotgun (WGS) entry which is preliminary data.</text>
</comment>
<feature type="domain" description="Rhodanese" evidence="2">
    <location>
        <begin position="351"/>
        <end position="442"/>
    </location>
</feature>
<keyword evidence="4" id="KW-1185">Reference proteome</keyword>
<evidence type="ECO:0000313" key="3">
    <source>
        <dbReference type="EMBL" id="PJZ83796.1"/>
    </source>
</evidence>
<dbReference type="SUPFAM" id="SSF52821">
    <property type="entry name" value="Rhodanese/Cell cycle control phosphatase"/>
    <property type="match status" value="1"/>
</dbReference>
<accession>A0A2N0AHL5</accession>
<feature type="chain" id="PRO_5014605425" evidence="1">
    <location>
        <begin position="23"/>
        <end position="497"/>
    </location>
</feature>
<organism evidence="3 4">
    <name type="scientific">Leptospira harrisiae</name>
    <dbReference type="NCBI Taxonomy" id="2023189"/>
    <lineage>
        <taxon>Bacteria</taxon>
        <taxon>Pseudomonadati</taxon>
        <taxon>Spirochaetota</taxon>
        <taxon>Spirochaetia</taxon>
        <taxon>Leptospirales</taxon>
        <taxon>Leptospiraceae</taxon>
        <taxon>Leptospira</taxon>
    </lineage>
</organism>
<gene>
    <name evidence="3" type="ORF">CH364_13575</name>
</gene>
<protein>
    <submittedName>
        <fullName evidence="3">Sulfurtransferase</fullName>
    </submittedName>
</protein>
<dbReference type="EMBL" id="NPDX01000004">
    <property type="protein sequence ID" value="PJZ83796.1"/>
    <property type="molecule type" value="Genomic_DNA"/>
</dbReference>
<keyword evidence="3" id="KW-0808">Transferase</keyword>
<dbReference type="PROSITE" id="PS50206">
    <property type="entry name" value="RHODANESE_3"/>
    <property type="match status" value="1"/>
</dbReference>
<reference evidence="3 4" key="1">
    <citation type="submission" date="2017-07" db="EMBL/GenBank/DDBJ databases">
        <title>Leptospira spp. isolated from tropical soils.</title>
        <authorList>
            <person name="Thibeaux R."/>
            <person name="Iraola G."/>
            <person name="Ferres I."/>
            <person name="Bierque E."/>
            <person name="Girault D."/>
            <person name="Soupe-Gilbert M.-E."/>
            <person name="Picardeau M."/>
            <person name="Goarant C."/>
        </authorList>
    </citation>
    <scope>NUCLEOTIDE SEQUENCE [LARGE SCALE GENOMIC DNA]</scope>
    <source>
        <strain evidence="3 4">FH2-B-A1</strain>
    </source>
</reference>
<evidence type="ECO:0000313" key="4">
    <source>
        <dbReference type="Proteomes" id="UP000232145"/>
    </source>
</evidence>